<evidence type="ECO:0000313" key="1">
    <source>
        <dbReference type="EMBL" id="KAJ4145169.1"/>
    </source>
</evidence>
<gene>
    <name evidence="1" type="ORF">LMH87_004027</name>
</gene>
<name>A0A9W8UHP0_AKAMU</name>
<organism evidence="1 2">
    <name type="scientific">Akanthomyces muscarius</name>
    <name type="common">Entomopathogenic fungus</name>
    <name type="synonym">Lecanicillium muscarium</name>
    <dbReference type="NCBI Taxonomy" id="2231603"/>
    <lineage>
        <taxon>Eukaryota</taxon>
        <taxon>Fungi</taxon>
        <taxon>Dikarya</taxon>
        <taxon>Ascomycota</taxon>
        <taxon>Pezizomycotina</taxon>
        <taxon>Sordariomycetes</taxon>
        <taxon>Hypocreomycetidae</taxon>
        <taxon>Hypocreales</taxon>
        <taxon>Cordycipitaceae</taxon>
        <taxon>Akanthomyces</taxon>
    </lineage>
</organism>
<dbReference type="InterPro" id="IPR052523">
    <property type="entry name" value="Trichothecene_AcTrans"/>
</dbReference>
<proteinExistence type="predicted"/>
<dbReference type="Gene3D" id="3.40.630.30">
    <property type="match status" value="1"/>
</dbReference>
<dbReference type="KEGG" id="amus:LMH87_004027"/>
<dbReference type="SUPFAM" id="SSF55729">
    <property type="entry name" value="Acyl-CoA N-acyltransferases (Nat)"/>
    <property type="match status" value="1"/>
</dbReference>
<protein>
    <recommendedName>
        <fullName evidence="3">N-acetyltransferase domain-containing protein</fullName>
    </recommendedName>
</protein>
<dbReference type="PANTHER" id="PTHR42791:SF2">
    <property type="entry name" value="N-ACETYLTRANSFERASE DOMAIN-CONTAINING PROTEIN"/>
    <property type="match status" value="1"/>
</dbReference>
<sequence length="221" mass="24844">MVLTLKPARFDDGDAIAHIMAESFFSMRIQQRLFPNVSLRTKTENQRMQWPQRYSASNVRHNKIVDDETGEVVSYANWEFVNVDASELVSNISDLPAGCVIDTERRSKGVDQAFAEAVGKEMGQLQPEDLPTRPYLTLLGIGTLSKRQGSGAGGMHMRWAAQVADEKRIPIYIEAAQEAAPFYTRHGYTTIKTVQVDLGPEDRNPYIISSMIREPEFCSET</sequence>
<dbReference type="AlphaFoldDB" id="A0A9W8UHP0"/>
<dbReference type="RefSeq" id="XP_056048839.1">
    <property type="nucleotide sequence ID" value="XM_056195184.1"/>
</dbReference>
<reference evidence="1" key="1">
    <citation type="journal article" date="2023" name="Access Microbiol">
        <title>De-novo genome assembly for Akanthomyces muscarius, a biocontrol agent of insect agricultural pests.</title>
        <authorList>
            <person name="Erdos Z."/>
            <person name="Studholme D.J."/>
            <person name="Raymond B."/>
            <person name="Sharma M."/>
        </authorList>
    </citation>
    <scope>NUCLEOTIDE SEQUENCE</scope>
    <source>
        <strain evidence="1">Ve6</strain>
    </source>
</reference>
<evidence type="ECO:0000313" key="2">
    <source>
        <dbReference type="Proteomes" id="UP001144673"/>
    </source>
</evidence>
<dbReference type="EMBL" id="JAJHUN010000011">
    <property type="protein sequence ID" value="KAJ4145169.1"/>
    <property type="molecule type" value="Genomic_DNA"/>
</dbReference>
<keyword evidence="2" id="KW-1185">Reference proteome</keyword>
<dbReference type="InterPro" id="IPR016181">
    <property type="entry name" value="Acyl_CoA_acyltransferase"/>
</dbReference>
<accession>A0A9W8UHP0</accession>
<dbReference type="PANTHER" id="PTHR42791">
    <property type="entry name" value="GNAT FAMILY ACETYLTRANSFERASE"/>
    <property type="match status" value="1"/>
</dbReference>
<dbReference type="Proteomes" id="UP001144673">
    <property type="component" value="Chromosome 2"/>
</dbReference>
<evidence type="ECO:0008006" key="3">
    <source>
        <dbReference type="Google" id="ProtNLM"/>
    </source>
</evidence>
<comment type="caution">
    <text evidence="1">The sequence shown here is derived from an EMBL/GenBank/DDBJ whole genome shotgun (WGS) entry which is preliminary data.</text>
</comment>
<dbReference type="GeneID" id="80891186"/>